<dbReference type="STRING" id="1121432.SAMN02745219_02590"/>
<name>A0A1M6JER2_9FIRM</name>
<accession>A0A1M6JER2</accession>
<proteinExistence type="predicted"/>
<evidence type="ECO:0000313" key="2">
    <source>
        <dbReference type="Proteomes" id="UP000184529"/>
    </source>
</evidence>
<gene>
    <name evidence="1" type="ORF">SAMN02745219_02590</name>
</gene>
<protein>
    <submittedName>
        <fullName evidence="1">Uncharacterized protein</fullName>
    </submittedName>
</protein>
<dbReference type="OrthoDB" id="9957074at2"/>
<dbReference type="AlphaFoldDB" id="A0A1M6JER2"/>
<evidence type="ECO:0000313" key="1">
    <source>
        <dbReference type="EMBL" id="SHJ45144.1"/>
    </source>
</evidence>
<dbReference type="RefSeq" id="WP_072870199.1">
    <property type="nucleotide sequence ID" value="NZ_FQZM01000035.1"/>
</dbReference>
<keyword evidence="2" id="KW-1185">Reference proteome</keyword>
<dbReference type="Proteomes" id="UP000184529">
    <property type="component" value="Unassembled WGS sequence"/>
</dbReference>
<sequence length="123" mass="13422">MRGDELEGAAHTFLCALELAQNTGAEIRLTPVMWEGVEAIKGSLQELAGRYGSEKAKELALSALDLERIRFREALEGVRQALYEAGRLTAGAEFSCGDAARAVDLLEKAVHRVRCAVNGMREF</sequence>
<dbReference type="EMBL" id="FQZM01000035">
    <property type="protein sequence ID" value="SHJ45144.1"/>
    <property type="molecule type" value="Genomic_DNA"/>
</dbReference>
<reference evidence="2" key="1">
    <citation type="submission" date="2016-11" db="EMBL/GenBank/DDBJ databases">
        <authorList>
            <person name="Varghese N."/>
            <person name="Submissions S."/>
        </authorList>
    </citation>
    <scope>NUCLEOTIDE SEQUENCE [LARGE SCALE GENOMIC DNA]</scope>
    <source>
        <strain evidence="2">DSM 16057</strain>
    </source>
</reference>
<organism evidence="1 2">
    <name type="scientific">Desulfofundulus thermosubterraneus DSM 16057</name>
    <dbReference type="NCBI Taxonomy" id="1121432"/>
    <lineage>
        <taxon>Bacteria</taxon>
        <taxon>Bacillati</taxon>
        <taxon>Bacillota</taxon>
        <taxon>Clostridia</taxon>
        <taxon>Eubacteriales</taxon>
        <taxon>Peptococcaceae</taxon>
        <taxon>Desulfofundulus</taxon>
    </lineage>
</organism>